<accession>A0A2P2NV21</accession>
<name>A0A2P2NV21_RHIMU</name>
<evidence type="ECO:0000313" key="1">
    <source>
        <dbReference type="EMBL" id="MBX46289.1"/>
    </source>
</evidence>
<dbReference type="EMBL" id="GGEC01065805">
    <property type="protein sequence ID" value="MBX46289.1"/>
    <property type="molecule type" value="Transcribed_RNA"/>
</dbReference>
<protein>
    <submittedName>
        <fullName evidence="1">Uncharacterized protein</fullName>
    </submittedName>
</protein>
<sequence length="22" mass="2472">MRGLIHIISYIRSINGIGTDNK</sequence>
<dbReference type="AlphaFoldDB" id="A0A2P2NV21"/>
<proteinExistence type="predicted"/>
<reference evidence="1" key="1">
    <citation type="submission" date="2018-02" db="EMBL/GenBank/DDBJ databases">
        <title>Rhizophora mucronata_Transcriptome.</title>
        <authorList>
            <person name="Meera S.P."/>
            <person name="Sreeshan A."/>
            <person name="Augustine A."/>
        </authorList>
    </citation>
    <scope>NUCLEOTIDE SEQUENCE</scope>
    <source>
        <tissue evidence="1">Leaf</tissue>
    </source>
</reference>
<organism evidence="1">
    <name type="scientific">Rhizophora mucronata</name>
    <name type="common">Asiatic mangrove</name>
    <dbReference type="NCBI Taxonomy" id="61149"/>
    <lineage>
        <taxon>Eukaryota</taxon>
        <taxon>Viridiplantae</taxon>
        <taxon>Streptophyta</taxon>
        <taxon>Embryophyta</taxon>
        <taxon>Tracheophyta</taxon>
        <taxon>Spermatophyta</taxon>
        <taxon>Magnoliopsida</taxon>
        <taxon>eudicotyledons</taxon>
        <taxon>Gunneridae</taxon>
        <taxon>Pentapetalae</taxon>
        <taxon>rosids</taxon>
        <taxon>fabids</taxon>
        <taxon>Malpighiales</taxon>
        <taxon>Rhizophoraceae</taxon>
        <taxon>Rhizophora</taxon>
    </lineage>
</organism>